<evidence type="ECO:0000313" key="3">
    <source>
        <dbReference type="Proteomes" id="UP000184236"/>
    </source>
</evidence>
<reference evidence="3" key="1">
    <citation type="submission" date="2016-11" db="EMBL/GenBank/DDBJ databases">
        <authorList>
            <person name="Varghese N."/>
            <person name="Submissions S."/>
        </authorList>
    </citation>
    <scope>NUCLEOTIDE SEQUENCE [LARGE SCALE GENOMIC DNA]</scope>
    <source>
        <strain evidence="3">DSM 26898</strain>
    </source>
</reference>
<organism evidence="2 3">
    <name type="scientific">Chryseobacterium takakiae</name>
    <dbReference type="NCBI Taxonomy" id="1302685"/>
    <lineage>
        <taxon>Bacteria</taxon>
        <taxon>Pseudomonadati</taxon>
        <taxon>Bacteroidota</taxon>
        <taxon>Flavobacteriia</taxon>
        <taxon>Flavobacteriales</taxon>
        <taxon>Weeksellaceae</taxon>
        <taxon>Chryseobacterium group</taxon>
        <taxon>Chryseobacterium</taxon>
    </lineage>
</organism>
<sequence>MEFSLLKIVKNSKYFLTRIMPFYVGNLLFNFILINIVTNNLFKNIFQN</sequence>
<keyword evidence="3" id="KW-1185">Reference proteome</keyword>
<dbReference type="AlphaFoldDB" id="A0A1M4SWX2"/>
<keyword evidence="1" id="KW-0472">Membrane</keyword>
<protein>
    <submittedName>
        <fullName evidence="2">Uncharacterized protein</fullName>
    </submittedName>
</protein>
<proteinExistence type="predicted"/>
<evidence type="ECO:0000256" key="1">
    <source>
        <dbReference type="SAM" id="Phobius"/>
    </source>
</evidence>
<evidence type="ECO:0000313" key="2">
    <source>
        <dbReference type="EMBL" id="SHE36638.1"/>
    </source>
</evidence>
<feature type="transmembrane region" description="Helical" evidence="1">
    <location>
        <begin position="20"/>
        <end position="42"/>
    </location>
</feature>
<dbReference type="Proteomes" id="UP000184236">
    <property type="component" value="Unassembled WGS sequence"/>
</dbReference>
<keyword evidence="1" id="KW-0812">Transmembrane</keyword>
<name>A0A1M4SWX2_9FLAO</name>
<dbReference type="EMBL" id="FQVO01000001">
    <property type="protein sequence ID" value="SHE36638.1"/>
    <property type="molecule type" value="Genomic_DNA"/>
</dbReference>
<accession>A0A1M4SWX2</accession>
<gene>
    <name evidence="2" type="ORF">SAMN05444408_10184</name>
</gene>
<keyword evidence="1" id="KW-1133">Transmembrane helix</keyword>